<evidence type="ECO:0000313" key="6">
    <source>
        <dbReference type="Proteomes" id="UP000780768"/>
    </source>
</evidence>
<dbReference type="Gene3D" id="3.40.1280.10">
    <property type="match status" value="1"/>
</dbReference>
<dbReference type="InterPro" id="IPR029028">
    <property type="entry name" value="Alpha/beta_knot_MTases"/>
</dbReference>
<evidence type="ECO:0000256" key="1">
    <source>
        <dbReference type="ARBA" id="ARBA00007228"/>
    </source>
</evidence>
<evidence type="ECO:0000259" key="4">
    <source>
        <dbReference type="SMART" id="SM00967"/>
    </source>
</evidence>
<dbReference type="InterPro" id="IPR051259">
    <property type="entry name" value="rRNA_Methyltransferase"/>
</dbReference>
<protein>
    <submittedName>
        <fullName evidence="5">RNA methyltransferase</fullName>
    </submittedName>
</protein>
<evidence type="ECO:0000256" key="2">
    <source>
        <dbReference type="ARBA" id="ARBA00022603"/>
    </source>
</evidence>
<evidence type="ECO:0000256" key="3">
    <source>
        <dbReference type="ARBA" id="ARBA00022679"/>
    </source>
</evidence>
<sequence length="268" mass="29285">MEQINSTANPKIKLAVSLQQKKYRDKYNLFLLEGLRNAETAANAGAKIDMCFCTPEIVQNERAQKFLASLTCPIYEVSENIFSKISDTKSPQGLMLVVQKNDCSLNDLTILPKSCLLILDRLQDPGNIGTLIRTADALGAAAIICLNGTADVFSPKVVRSAMGSLFSLPFAVKVNEVDLLSFCHKHDLKLYAAALDRQAKIVWNTDFTCGCGIILGNEANGVSAELLNNSTNKIYIPMTGSAESLNVATAGAMIMYERYRQCFKITSL</sequence>
<dbReference type="InterPro" id="IPR029064">
    <property type="entry name" value="Ribosomal_eL30-like_sf"/>
</dbReference>
<dbReference type="GO" id="GO:0032259">
    <property type="term" value="P:methylation"/>
    <property type="evidence" value="ECO:0007669"/>
    <property type="project" value="UniProtKB-KW"/>
</dbReference>
<dbReference type="GO" id="GO:0008173">
    <property type="term" value="F:RNA methyltransferase activity"/>
    <property type="evidence" value="ECO:0007669"/>
    <property type="project" value="InterPro"/>
</dbReference>
<dbReference type="PANTHER" id="PTHR43191">
    <property type="entry name" value="RRNA METHYLTRANSFERASE 3"/>
    <property type="match status" value="1"/>
</dbReference>
<comment type="similarity">
    <text evidence="1">Belongs to the class IV-like SAM-binding methyltransferase superfamily. RNA methyltransferase TrmH family.</text>
</comment>
<dbReference type="SUPFAM" id="SSF55315">
    <property type="entry name" value="L30e-like"/>
    <property type="match status" value="1"/>
</dbReference>
<dbReference type="Proteomes" id="UP000780768">
    <property type="component" value="Unassembled WGS sequence"/>
</dbReference>
<evidence type="ECO:0000313" key="5">
    <source>
        <dbReference type="EMBL" id="HJF85690.1"/>
    </source>
</evidence>
<dbReference type="Pfam" id="PF22435">
    <property type="entry name" value="MRM3-like_sub_bind"/>
    <property type="match status" value="1"/>
</dbReference>
<dbReference type="Gene3D" id="3.30.1330.30">
    <property type="match status" value="1"/>
</dbReference>
<dbReference type="GO" id="GO:0005737">
    <property type="term" value="C:cytoplasm"/>
    <property type="evidence" value="ECO:0007669"/>
    <property type="project" value="UniProtKB-ARBA"/>
</dbReference>
<proteinExistence type="inferred from homology"/>
<dbReference type="InterPro" id="IPR013123">
    <property type="entry name" value="SpoU_subst-bd"/>
</dbReference>
<dbReference type="EMBL" id="DYVR01000237">
    <property type="protein sequence ID" value="HJF85690.1"/>
    <property type="molecule type" value="Genomic_DNA"/>
</dbReference>
<dbReference type="InterPro" id="IPR053888">
    <property type="entry name" value="MRM3-like_sub_bind"/>
</dbReference>
<dbReference type="AlphaFoldDB" id="A0A921HR25"/>
<name>A0A921HR25_9FIRM</name>
<dbReference type="PANTHER" id="PTHR43191:SF2">
    <property type="entry name" value="RRNA METHYLTRANSFERASE 3, MITOCHONDRIAL"/>
    <property type="match status" value="1"/>
</dbReference>
<keyword evidence="3" id="KW-0808">Transferase</keyword>
<dbReference type="CDD" id="cd18095">
    <property type="entry name" value="SpoU-like_rRNA-MTase"/>
    <property type="match status" value="1"/>
</dbReference>
<gene>
    <name evidence="5" type="ORF">K8V65_08530</name>
</gene>
<keyword evidence="2 5" id="KW-0489">Methyltransferase</keyword>
<dbReference type="Pfam" id="PF00588">
    <property type="entry name" value="SpoU_methylase"/>
    <property type="match status" value="1"/>
</dbReference>
<dbReference type="GO" id="GO:0003723">
    <property type="term" value="F:RNA binding"/>
    <property type="evidence" value="ECO:0007669"/>
    <property type="project" value="InterPro"/>
</dbReference>
<comment type="caution">
    <text evidence="5">The sequence shown here is derived from an EMBL/GenBank/DDBJ whole genome shotgun (WGS) entry which is preliminary data.</text>
</comment>
<dbReference type="GO" id="GO:0006396">
    <property type="term" value="P:RNA processing"/>
    <property type="evidence" value="ECO:0007669"/>
    <property type="project" value="InterPro"/>
</dbReference>
<dbReference type="InterPro" id="IPR001537">
    <property type="entry name" value="SpoU_MeTrfase"/>
</dbReference>
<reference evidence="5" key="1">
    <citation type="journal article" date="2021" name="PeerJ">
        <title>Extensive microbial diversity within the chicken gut microbiome revealed by metagenomics and culture.</title>
        <authorList>
            <person name="Gilroy R."/>
            <person name="Ravi A."/>
            <person name="Getino M."/>
            <person name="Pursley I."/>
            <person name="Horton D.L."/>
            <person name="Alikhan N.F."/>
            <person name="Baker D."/>
            <person name="Gharbi K."/>
            <person name="Hall N."/>
            <person name="Watson M."/>
            <person name="Adriaenssens E.M."/>
            <person name="Foster-Nyarko E."/>
            <person name="Jarju S."/>
            <person name="Secka A."/>
            <person name="Antonio M."/>
            <person name="Oren A."/>
            <person name="Chaudhuri R.R."/>
            <person name="La Ragione R."/>
            <person name="Hildebrand F."/>
            <person name="Pallen M.J."/>
        </authorList>
    </citation>
    <scope>NUCLEOTIDE SEQUENCE</scope>
    <source>
        <strain evidence="5">7318</strain>
    </source>
</reference>
<dbReference type="SMART" id="SM00967">
    <property type="entry name" value="SpoU_sub_bind"/>
    <property type="match status" value="1"/>
</dbReference>
<organism evidence="5 6">
    <name type="scientific">Megamonas hypermegale</name>
    <dbReference type="NCBI Taxonomy" id="158847"/>
    <lineage>
        <taxon>Bacteria</taxon>
        <taxon>Bacillati</taxon>
        <taxon>Bacillota</taxon>
        <taxon>Negativicutes</taxon>
        <taxon>Selenomonadales</taxon>
        <taxon>Selenomonadaceae</taxon>
        <taxon>Megamonas</taxon>
    </lineage>
</organism>
<dbReference type="InterPro" id="IPR029026">
    <property type="entry name" value="tRNA_m1G_MTases_N"/>
</dbReference>
<feature type="domain" description="RNA 2-O ribose methyltransferase substrate binding" evidence="4">
    <location>
        <begin position="31"/>
        <end position="104"/>
    </location>
</feature>
<dbReference type="SUPFAM" id="SSF75217">
    <property type="entry name" value="alpha/beta knot"/>
    <property type="match status" value="1"/>
</dbReference>
<accession>A0A921HR25</accession>
<reference evidence="5" key="2">
    <citation type="submission" date="2021-09" db="EMBL/GenBank/DDBJ databases">
        <authorList>
            <person name="Gilroy R."/>
        </authorList>
    </citation>
    <scope>NUCLEOTIDE SEQUENCE</scope>
    <source>
        <strain evidence="5">7318</strain>
    </source>
</reference>